<keyword evidence="1 4" id="KW-0349">Heme</keyword>
<evidence type="ECO:0000313" key="8">
    <source>
        <dbReference type="Proteomes" id="UP000320496"/>
    </source>
</evidence>
<dbReference type="SUPFAM" id="SSF46626">
    <property type="entry name" value="Cytochrome c"/>
    <property type="match status" value="1"/>
</dbReference>
<feature type="coiled-coil region" evidence="5">
    <location>
        <begin position="408"/>
        <end position="435"/>
    </location>
</feature>
<dbReference type="GO" id="GO:0009055">
    <property type="term" value="F:electron transfer activity"/>
    <property type="evidence" value="ECO:0007669"/>
    <property type="project" value="InterPro"/>
</dbReference>
<evidence type="ECO:0000256" key="2">
    <source>
        <dbReference type="ARBA" id="ARBA00022723"/>
    </source>
</evidence>
<dbReference type="OrthoDB" id="127107at2"/>
<proteinExistence type="predicted"/>
<gene>
    <name evidence="7" type="ORF">Mal4_16980</name>
</gene>
<protein>
    <submittedName>
        <fullName evidence="7">Planctomycete cytochrome C</fullName>
    </submittedName>
</protein>
<keyword evidence="3 4" id="KW-0408">Iron</keyword>
<dbReference type="EMBL" id="CP036275">
    <property type="protein sequence ID" value="QDU37387.1"/>
    <property type="molecule type" value="Genomic_DNA"/>
</dbReference>
<dbReference type="PROSITE" id="PS51007">
    <property type="entry name" value="CYTC"/>
    <property type="match status" value="1"/>
</dbReference>
<dbReference type="Pfam" id="PF07583">
    <property type="entry name" value="PSCyt2"/>
    <property type="match status" value="1"/>
</dbReference>
<dbReference type="Pfam" id="PF07635">
    <property type="entry name" value="PSCyt1"/>
    <property type="match status" value="1"/>
</dbReference>
<keyword evidence="8" id="KW-1185">Reference proteome</keyword>
<dbReference type="InterPro" id="IPR036909">
    <property type="entry name" value="Cyt_c-like_dom_sf"/>
</dbReference>
<keyword evidence="2 4" id="KW-0479">Metal-binding</keyword>
<organism evidence="7 8">
    <name type="scientific">Maioricimonas rarisocia</name>
    <dbReference type="NCBI Taxonomy" id="2528026"/>
    <lineage>
        <taxon>Bacteria</taxon>
        <taxon>Pseudomonadati</taxon>
        <taxon>Planctomycetota</taxon>
        <taxon>Planctomycetia</taxon>
        <taxon>Planctomycetales</taxon>
        <taxon>Planctomycetaceae</taxon>
        <taxon>Maioricimonas</taxon>
    </lineage>
</organism>
<dbReference type="RefSeq" id="WP_145368176.1">
    <property type="nucleotide sequence ID" value="NZ_CP036275.1"/>
</dbReference>
<dbReference type="InterPro" id="IPR011429">
    <property type="entry name" value="Cyt_c_Planctomycete-type"/>
</dbReference>
<dbReference type="Pfam" id="PF07587">
    <property type="entry name" value="PSD1"/>
    <property type="match status" value="1"/>
</dbReference>
<evidence type="ECO:0000256" key="3">
    <source>
        <dbReference type="ARBA" id="ARBA00023004"/>
    </source>
</evidence>
<dbReference type="PANTHER" id="PTHR35889">
    <property type="entry name" value="CYCLOINULO-OLIGOSACCHARIDE FRUCTANOTRANSFERASE-RELATED"/>
    <property type="match status" value="1"/>
</dbReference>
<reference evidence="7 8" key="1">
    <citation type="submission" date="2019-02" db="EMBL/GenBank/DDBJ databases">
        <title>Deep-cultivation of Planctomycetes and their phenomic and genomic characterization uncovers novel biology.</title>
        <authorList>
            <person name="Wiegand S."/>
            <person name="Jogler M."/>
            <person name="Boedeker C."/>
            <person name="Pinto D."/>
            <person name="Vollmers J."/>
            <person name="Rivas-Marin E."/>
            <person name="Kohn T."/>
            <person name="Peeters S.H."/>
            <person name="Heuer A."/>
            <person name="Rast P."/>
            <person name="Oberbeckmann S."/>
            <person name="Bunk B."/>
            <person name="Jeske O."/>
            <person name="Meyerdierks A."/>
            <person name="Storesund J.E."/>
            <person name="Kallscheuer N."/>
            <person name="Luecker S."/>
            <person name="Lage O.M."/>
            <person name="Pohl T."/>
            <person name="Merkel B.J."/>
            <person name="Hornburger P."/>
            <person name="Mueller R.-W."/>
            <person name="Bruemmer F."/>
            <person name="Labrenz M."/>
            <person name="Spormann A.M."/>
            <person name="Op den Camp H."/>
            <person name="Overmann J."/>
            <person name="Amann R."/>
            <person name="Jetten M.S.M."/>
            <person name="Mascher T."/>
            <person name="Medema M.H."/>
            <person name="Devos D.P."/>
            <person name="Kaster A.-K."/>
            <person name="Ovreas L."/>
            <person name="Rohde M."/>
            <person name="Galperin M.Y."/>
            <person name="Jogler C."/>
        </authorList>
    </citation>
    <scope>NUCLEOTIDE SEQUENCE [LARGE SCALE GENOMIC DNA]</scope>
    <source>
        <strain evidence="7 8">Mal4</strain>
    </source>
</reference>
<dbReference type="GO" id="GO:0046872">
    <property type="term" value="F:metal ion binding"/>
    <property type="evidence" value="ECO:0007669"/>
    <property type="project" value="UniProtKB-KW"/>
</dbReference>
<dbReference type="KEGG" id="mri:Mal4_16980"/>
<dbReference type="AlphaFoldDB" id="A0A517Z4M2"/>
<sequence length="788" mass="89049">MGRFVRSALTVILVTVTSGTAVLAEPIEFNRDIRPILSDKCFFCHGPDKAERQAELRLDTAEGAVADRDGSIAVVPGDPEASLLVERILAGDEYEVMPPPETGKELTDAEKQLLVEWIRQGAEYQDHWAYVSPTRPEVPEVADESWPAGDIDRFILSRIEGMGLEPAPEADRVTLIRRLYFDLIGLPPTPEEVDAFVDDTSEGAWERAVDRLLASRHYGERMAIYWLDLVRYADTVGYHGDQEHSATLYRDYVIKAFNDNKPFDEFTIEQLAGDLLPDATTEQKIASGYNRLLQTSHEGGVQKKEYLAKYASDRVRNLSEVWLAGTMGCAECHDHKYDPYTAADFYALQAVMADINDNETFKAGNTSPTQRRPEIEALSPIDEARIAEIEKELTQLAGALGEGDGDARQEIEQQIKTLESEKASLQNNLRRQMITVSIEPRTIRLLPRGDWLDESGPVMEASVPHFLPQIEKDGRVTRLDLAEWLTQPDHPQTSRVFVNRLWYLYFGEGLARSLGDFGSQGEWPTHPKLLDWLAIEFVESGWDVKHMVKLIVMSRAYRQSSLVSEELKKQDPQNRLFARQGRFRLPAEMIRDNALAVSGLLVERIGGASARPYQPAGYYAHLNFPPRRYFYDENESQYRRGVYTHWQRQFLHPMLRAFDAPTREECTARRTISNTPTAALTLLNDPTFVEAARVLAVRVIEQEGSDADRLRWLWREVLSRDPRSEEVGVLSDLLDANRSTYEGSEDAAVELLEVGLAPVPDDVPAVELASWTAVCRAILSLNETITRN</sequence>
<dbReference type="InterPro" id="IPR022655">
    <property type="entry name" value="DUF1553"/>
</dbReference>
<accession>A0A517Z4M2</accession>
<evidence type="ECO:0000313" key="7">
    <source>
        <dbReference type="EMBL" id="QDU37387.1"/>
    </source>
</evidence>
<name>A0A517Z4M2_9PLAN</name>
<dbReference type="InterPro" id="IPR011444">
    <property type="entry name" value="DUF1549"/>
</dbReference>
<evidence type="ECO:0000256" key="4">
    <source>
        <dbReference type="PROSITE-ProRule" id="PRU00433"/>
    </source>
</evidence>
<dbReference type="PANTHER" id="PTHR35889:SF3">
    <property type="entry name" value="F-BOX DOMAIN-CONTAINING PROTEIN"/>
    <property type="match status" value="1"/>
</dbReference>
<dbReference type="GO" id="GO:0020037">
    <property type="term" value="F:heme binding"/>
    <property type="evidence" value="ECO:0007669"/>
    <property type="project" value="InterPro"/>
</dbReference>
<feature type="domain" description="Cytochrome c" evidence="6">
    <location>
        <begin position="14"/>
        <end position="122"/>
    </location>
</feature>
<dbReference type="Proteomes" id="UP000320496">
    <property type="component" value="Chromosome"/>
</dbReference>
<dbReference type="InterPro" id="IPR009056">
    <property type="entry name" value="Cyt_c-like_dom"/>
</dbReference>
<evidence type="ECO:0000256" key="1">
    <source>
        <dbReference type="ARBA" id="ARBA00022617"/>
    </source>
</evidence>
<evidence type="ECO:0000259" key="6">
    <source>
        <dbReference type="PROSITE" id="PS51007"/>
    </source>
</evidence>
<evidence type="ECO:0000256" key="5">
    <source>
        <dbReference type="SAM" id="Coils"/>
    </source>
</evidence>
<keyword evidence="5" id="KW-0175">Coiled coil</keyword>